<sequence length="281" mass="30141">MRQVGLRPVGVEVGVLCGRRSRSRRRVTPLWCPMQKFPSVTAPVLVFLLLSLGLPARAGDARQVDVAAELERLAAAYGFSVTGDEHLAESIGRAEDASPVRQLRILLEGFDHIIVEDGRGGIERVIVLGPAEPGLPPTQPLVAVDGGPPPDTPIELPTVRQGSQHSVRVALEGTDGRRLARLLLIDTGADTVVLPVSLIDALGMDADALQEREVQTANGMTQALTGRLDAVWLGARRVPDVSVAFLDDDKLGKAGLLGMSVLGRYQLTIHDQENRITLTSR</sequence>
<evidence type="ECO:0008006" key="3">
    <source>
        <dbReference type="Google" id="ProtNLM"/>
    </source>
</evidence>
<dbReference type="Gene3D" id="2.40.70.10">
    <property type="entry name" value="Acid Proteases"/>
    <property type="match status" value="1"/>
</dbReference>
<dbReference type="Proteomes" id="UP000748752">
    <property type="component" value="Unassembled WGS sequence"/>
</dbReference>
<dbReference type="InterPro" id="IPR021109">
    <property type="entry name" value="Peptidase_aspartic_dom_sf"/>
</dbReference>
<comment type="caution">
    <text evidence="1">The sequence shown here is derived from an EMBL/GenBank/DDBJ whole genome shotgun (WGS) entry which is preliminary data.</text>
</comment>
<reference evidence="1 2" key="1">
    <citation type="journal article" date="2020" name="Microorganisms">
        <title>Osmotic Adaptation and Compatible Solute Biosynthesis of Phototrophic Bacteria as Revealed from Genome Analyses.</title>
        <authorList>
            <person name="Imhoff J.F."/>
            <person name="Rahn T."/>
            <person name="Kunzel S."/>
            <person name="Keller A."/>
            <person name="Neulinger S.C."/>
        </authorList>
    </citation>
    <scope>NUCLEOTIDE SEQUENCE [LARGE SCALE GENOMIC DNA]</scope>
    <source>
        <strain evidence="1 2">DSM 6210</strain>
    </source>
</reference>
<dbReference type="SUPFAM" id="SSF50630">
    <property type="entry name" value="Acid proteases"/>
    <property type="match status" value="1"/>
</dbReference>
<proteinExistence type="predicted"/>
<dbReference type="EMBL" id="NRRV01000049">
    <property type="protein sequence ID" value="MBK1632481.1"/>
    <property type="molecule type" value="Genomic_DNA"/>
</dbReference>
<name>A0ABS1CKN0_9GAMM</name>
<dbReference type="InterPro" id="IPR034122">
    <property type="entry name" value="Retropepsin-like_bacterial"/>
</dbReference>
<dbReference type="CDD" id="cd05483">
    <property type="entry name" value="retropepsin_like_bacteria"/>
    <property type="match status" value="1"/>
</dbReference>
<evidence type="ECO:0000313" key="2">
    <source>
        <dbReference type="Proteomes" id="UP000748752"/>
    </source>
</evidence>
<keyword evidence="2" id="KW-1185">Reference proteome</keyword>
<evidence type="ECO:0000313" key="1">
    <source>
        <dbReference type="EMBL" id="MBK1632481.1"/>
    </source>
</evidence>
<accession>A0ABS1CKN0</accession>
<gene>
    <name evidence="1" type="ORF">CKO31_17385</name>
</gene>
<protein>
    <recommendedName>
        <fullName evidence="3">Peptidase A2 domain-containing protein</fullName>
    </recommendedName>
</protein>
<dbReference type="Pfam" id="PF13975">
    <property type="entry name" value="gag-asp_proteas"/>
    <property type="match status" value="1"/>
</dbReference>
<organism evidence="1 2">
    <name type="scientific">Thiohalocapsa halophila</name>
    <dbReference type="NCBI Taxonomy" id="69359"/>
    <lineage>
        <taxon>Bacteria</taxon>
        <taxon>Pseudomonadati</taxon>
        <taxon>Pseudomonadota</taxon>
        <taxon>Gammaproteobacteria</taxon>
        <taxon>Chromatiales</taxon>
        <taxon>Chromatiaceae</taxon>
        <taxon>Thiohalocapsa</taxon>
    </lineage>
</organism>